<evidence type="ECO:0000313" key="4">
    <source>
        <dbReference type="EMBL" id="KNE59659.1"/>
    </source>
</evidence>
<dbReference type="GO" id="GO:0000774">
    <property type="term" value="F:adenyl-nucleotide exchange factor activity"/>
    <property type="evidence" value="ECO:0007669"/>
    <property type="project" value="TreeGrafter"/>
</dbReference>
<proteinExistence type="inferred from homology"/>
<gene>
    <name evidence="4" type="ORF">AMAG_05133</name>
</gene>
<dbReference type="AlphaFoldDB" id="A0A0L0SB78"/>
<keyword evidence="5" id="KW-1185">Reference proteome</keyword>
<dbReference type="GO" id="GO:0005783">
    <property type="term" value="C:endoplasmic reticulum"/>
    <property type="evidence" value="ECO:0007669"/>
    <property type="project" value="TreeGrafter"/>
</dbReference>
<reference evidence="4 5" key="1">
    <citation type="submission" date="2009-11" db="EMBL/GenBank/DDBJ databases">
        <title>Annotation of Allomyces macrogynus ATCC 38327.</title>
        <authorList>
            <consortium name="The Broad Institute Genome Sequencing Platform"/>
            <person name="Russ C."/>
            <person name="Cuomo C."/>
            <person name="Burger G."/>
            <person name="Gray M.W."/>
            <person name="Holland P.W.H."/>
            <person name="King N."/>
            <person name="Lang F.B.F."/>
            <person name="Roger A.J."/>
            <person name="Ruiz-Trillo I."/>
            <person name="Young S.K."/>
            <person name="Zeng Q."/>
            <person name="Gargeya S."/>
            <person name="Fitzgerald M."/>
            <person name="Haas B."/>
            <person name="Abouelleil A."/>
            <person name="Alvarado L."/>
            <person name="Arachchi H.M."/>
            <person name="Berlin A."/>
            <person name="Chapman S.B."/>
            <person name="Gearin G."/>
            <person name="Goldberg J."/>
            <person name="Griggs A."/>
            <person name="Gujja S."/>
            <person name="Hansen M."/>
            <person name="Heiman D."/>
            <person name="Howarth C."/>
            <person name="Larimer J."/>
            <person name="Lui A."/>
            <person name="MacDonald P.J.P."/>
            <person name="McCowen C."/>
            <person name="Montmayeur A."/>
            <person name="Murphy C."/>
            <person name="Neiman D."/>
            <person name="Pearson M."/>
            <person name="Priest M."/>
            <person name="Roberts A."/>
            <person name="Saif S."/>
            <person name="Shea T."/>
            <person name="Sisk P."/>
            <person name="Stolte C."/>
            <person name="Sykes S."/>
            <person name="Wortman J."/>
            <person name="Nusbaum C."/>
            <person name="Birren B."/>
        </authorList>
    </citation>
    <scope>NUCLEOTIDE SEQUENCE [LARGE SCALE GENOMIC DNA]</scope>
    <source>
        <strain evidence="4 5">ATCC 38327</strain>
    </source>
</reference>
<dbReference type="SUPFAM" id="SSF48371">
    <property type="entry name" value="ARM repeat"/>
    <property type="match status" value="1"/>
</dbReference>
<dbReference type="InterPro" id="IPR050693">
    <property type="entry name" value="Hsp70_NEF-Inhibitors"/>
</dbReference>
<sequence>MDSAQQLNLQELLKWGISNATKSEDPTIDKPDLEKLDPKWVDIILGKPDAARMKDAMAVIADSSKNIEDRLLAFDELELLVESIDNANDLKPCNLWKPLLAQFQDPSEDIRVFAAWVTATAIQNNPDAAKDWIDANGFDVLEKAVQSETSEKVVAKAVNIVSALVNMSKDHIATLHARGILAKLAAHLHHRPRHAASKRLFHVFRNAIDAVPNLAVLFSAPGWLDGVVDIHIRCTTEDIDYLEKCLAFIVACSLAKPSAGAAPSLKKAVYRELLDVALNPPGDDAEAMDQEVVDQLRTLAA</sequence>
<dbReference type="PANTHER" id="PTHR19316:SF18">
    <property type="entry name" value="HSP70-BINDING PROTEIN 1"/>
    <property type="match status" value="1"/>
</dbReference>
<evidence type="ECO:0000313" key="5">
    <source>
        <dbReference type="Proteomes" id="UP000054350"/>
    </source>
</evidence>
<dbReference type="EMBL" id="GG745335">
    <property type="protein sequence ID" value="KNE59659.1"/>
    <property type="molecule type" value="Genomic_DNA"/>
</dbReference>
<reference evidence="5" key="2">
    <citation type="submission" date="2009-11" db="EMBL/GenBank/DDBJ databases">
        <title>The Genome Sequence of Allomyces macrogynus strain ATCC 38327.</title>
        <authorList>
            <consortium name="The Broad Institute Genome Sequencing Platform"/>
            <person name="Russ C."/>
            <person name="Cuomo C."/>
            <person name="Shea T."/>
            <person name="Young S.K."/>
            <person name="Zeng Q."/>
            <person name="Koehrsen M."/>
            <person name="Haas B."/>
            <person name="Borodovsky M."/>
            <person name="Guigo R."/>
            <person name="Alvarado L."/>
            <person name="Berlin A."/>
            <person name="Borenstein D."/>
            <person name="Chen Z."/>
            <person name="Engels R."/>
            <person name="Freedman E."/>
            <person name="Gellesch M."/>
            <person name="Goldberg J."/>
            <person name="Griggs A."/>
            <person name="Gujja S."/>
            <person name="Heiman D."/>
            <person name="Hepburn T."/>
            <person name="Howarth C."/>
            <person name="Jen D."/>
            <person name="Larson L."/>
            <person name="Lewis B."/>
            <person name="Mehta T."/>
            <person name="Park D."/>
            <person name="Pearson M."/>
            <person name="Roberts A."/>
            <person name="Saif S."/>
            <person name="Shenoy N."/>
            <person name="Sisk P."/>
            <person name="Stolte C."/>
            <person name="Sykes S."/>
            <person name="Walk T."/>
            <person name="White J."/>
            <person name="Yandava C."/>
            <person name="Burger G."/>
            <person name="Gray M.W."/>
            <person name="Holland P.W.H."/>
            <person name="King N."/>
            <person name="Lang F.B.F."/>
            <person name="Roger A.J."/>
            <person name="Ruiz-Trillo I."/>
            <person name="Lander E."/>
            <person name="Nusbaum C."/>
        </authorList>
    </citation>
    <scope>NUCLEOTIDE SEQUENCE [LARGE SCALE GENOMIC DNA]</scope>
    <source>
        <strain evidence="5">ATCC 38327</strain>
    </source>
</reference>
<dbReference type="OrthoDB" id="10250458at2759"/>
<dbReference type="PANTHER" id="PTHR19316">
    <property type="entry name" value="PROTEIN FOLDING REGULATOR"/>
    <property type="match status" value="1"/>
</dbReference>
<evidence type="ECO:0000256" key="1">
    <source>
        <dbReference type="ARBA" id="ARBA00011045"/>
    </source>
</evidence>
<dbReference type="InterPro" id="IPR011989">
    <property type="entry name" value="ARM-like"/>
</dbReference>
<dbReference type="eggNOG" id="KOG2160">
    <property type="taxonomic scope" value="Eukaryota"/>
</dbReference>
<dbReference type="InterPro" id="IPR013918">
    <property type="entry name" value="Nucleotide_exch_fac_Fes1"/>
</dbReference>
<dbReference type="Pfam" id="PF08609">
    <property type="entry name" value="Fes1"/>
    <property type="match status" value="1"/>
</dbReference>
<dbReference type="Proteomes" id="UP000054350">
    <property type="component" value="Unassembled WGS sequence"/>
</dbReference>
<dbReference type="InterPro" id="IPR016024">
    <property type="entry name" value="ARM-type_fold"/>
</dbReference>
<keyword evidence="2" id="KW-0677">Repeat</keyword>
<comment type="similarity">
    <text evidence="1">Belongs to the FES1 family.</text>
</comment>
<evidence type="ECO:0000259" key="3">
    <source>
        <dbReference type="Pfam" id="PF08609"/>
    </source>
</evidence>
<dbReference type="VEuPathDB" id="FungiDB:AMAG_05133"/>
<evidence type="ECO:0000256" key="2">
    <source>
        <dbReference type="ARBA" id="ARBA00022737"/>
    </source>
</evidence>
<dbReference type="Gene3D" id="1.25.10.10">
    <property type="entry name" value="Leucine-rich Repeat Variant"/>
    <property type="match status" value="1"/>
</dbReference>
<protein>
    <recommendedName>
        <fullName evidence="3">Nucleotide exchange factor Fes1 domain-containing protein</fullName>
    </recommendedName>
</protein>
<dbReference type="STRING" id="578462.A0A0L0SB78"/>
<feature type="domain" description="Nucleotide exchange factor Fes1" evidence="3">
    <location>
        <begin position="9"/>
        <end position="90"/>
    </location>
</feature>
<accession>A0A0L0SB78</accession>
<organism evidence="4 5">
    <name type="scientific">Allomyces macrogynus (strain ATCC 38327)</name>
    <name type="common">Allomyces javanicus var. macrogynus</name>
    <dbReference type="NCBI Taxonomy" id="578462"/>
    <lineage>
        <taxon>Eukaryota</taxon>
        <taxon>Fungi</taxon>
        <taxon>Fungi incertae sedis</taxon>
        <taxon>Blastocladiomycota</taxon>
        <taxon>Blastocladiomycetes</taxon>
        <taxon>Blastocladiales</taxon>
        <taxon>Blastocladiaceae</taxon>
        <taxon>Allomyces</taxon>
    </lineage>
</organism>
<name>A0A0L0SB78_ALLM3</name>